<keyword evidence="2" id="KW-0732">Signal</keyword>
<dbReference type="InterPro" id="IPR050098">
    <property type="entry name" value="TFPI/VKTCI-like"/>
</dbReference>
<proteinExistence type="predicted"/>
<dbReference type="PRINTS" id="PR00759">
    <property type="entry name" value="BASICPTASE"/>
</dbReference>
<dbReference type="SMART" id="SM00131">
    <property type="entry name" value="KU"/>
    <property type="match status" value="1"/>
</dbReference>
<feature type="chain" id="PRO_5044670232" description="BPTI/Kunitz inhibitor domain-containing protein" evidence="2">
    <location>
        <begin position="21"/>
        <end position="642"/>
    </location>
</feature>
<organism evidence="4 5">
    <name type="scientific">Bos mutus grunniens</name>
    <name type="common">Wild yak</name>
    <name type="synonym">Bos grunniens</name>
    <dbReference type="NCBI Taxonomy" id="30521"/>
    <lineage>
        <taxon>Eukaryota</taxon>
        <taxon>Metazoa</taxon>
        <taxon>Chordata</taxon>
        <taxon>Craniata</taxon>
        <taxon>Vertebrata</taxon>
        <taxon>Euteleostomi</taxon>
        <taxon>Mammalia</taxon>
        <taxon>Eutheria</taxon>
        <taxon>Laurasiatheria</taxon>
        <taxon>Artiodactyla</taxon>
        <taxon>Ruminantia</taxon>
        <taxon>Pecora</taxon>
        <taxon>Bovidae</taxon>
        <taxon>Bovinae</taxon>
        <taxon>Bos</taxon>
    </lineage>
</organism>
<dbReference type="PROSITE" id="PS00280">
    <property type="entry name" value="BPTI_KUNITZ_1"/>
    <property type="match status" value="1"/>
</dbReference>
<evidence type="ECO:0000313" key="4">
    <source>
        <dbReference type="Ensembl" id="ENSBGRP00000023866.1"/>
    </source>
</evidence>
<dbReference type="PANTHER" id="PTHR10083:SF373">
    <property type="entry name" value="SERINE PEPTIDASE INHIBITOR, KUNITZ TYPE, 2"/>
    <property type="match status" value="1"/>
</dbReference>
<dbReference type="Ensembl" id="ENSBGRT00000027708.1">
    <property type="protein sequence ID" value="ENSBGRP00000024037.1"/>
    <property type="gene ID" value="ENSBGRG00000014959.1"/>
</dbReference>
<dbReference type="InterPro" id="IPR036880">
    <property type="entry name" value="Kunitz_BPTI_sf"/>
</dbReference>
<dbReference type="PROSITE" id="PS50279">
    <property type="entry name" value="BPTI_KUNITZ_2"/>
    <property type="match status" value="1"/>
</dbReference>
<feature type="domain" description="BPTI/Kunitz inhibitor" evidence="3">
    <location>
        <begin position="585"/>
        <end position="635"/>
    </location>
</feature>
<dbReference type="Pfam" id="PF00014">
    <property type="entry name" value="Kunitz_BPTI"/>
    <property type="match status" value="1"/>
</dbReference>
<dbReference type="Gene3D" id="4.10.410.10">
    <property type="entry name" value="Pancreatic trypsin inhibitor Kunitz domain"/>
    <property type="match status" value="1"/>
</dbReference>
<keyword evidence="1" id="KW-1015">Disulfide bond</keyword>
<dbReference type="InterPro" id="IPR020901">
    <property type="entry name" value="Prtase_inh_Kunz-CS"/>
</dbReference>
<dbReference type="PANTHER" id="PTHR10083">
    <property type="entry name" value="KUNITZ-TYPE PROTEASE INHIBITOR-RELATED"/>
    <property type="match status" value="1"/>
</dbReference>
<protein>
    <recommendedName>
        <fullName evidence="3">BPTI/Kunitz inhibitor domain-containing protein</fullName>
    </recommendedName>
</protein>
<sequence length="642" mass="70357">MRQLCLSAALLVLLVILVDSTPLNIHHIQDEGQVMISGIQFDNHTQEELPTLEIEYSTLSEEIKGVETIHKQGIEKRAVLPVVKGILGGVLKGVKIFEQGASILTGLAEIIKKALKGQVMISRIQFDNHTPEELPTLEIEYSTLSEENEDEVMISRIQFYNHTQEELPTLEIEYAILNEENKGVKIVGKGASILTGLAEIVKKALKGQVMISGIQFDNSTQEEIPTLQIEYSTLIEENEGVETIHKRGIEKRAVLPVVKGILGGVLKGVKIFGKGASVLTGLAEIIKKALKGQVMISGIQFDNSTQEELPTLEIEYATLSEEITGVETMHKQGIEKRSVKGILSGVLKGVKIVGKGASILIGLAEIVKKALKGQVMISGIQFDNHTQEEMPTLQIEYSTLIEENKGVETSHKQRLEKRAVLPVVKGILGGVLKGVKIFGQGASVLTGLAEIIKKALKGQVMISGIQFDNHTQEELPTLKIEYSTLSEENKGVETSQKRVLEKRSVVHVVKSILGGVIKGTKIFGKGASILTGLAEIVKKALKGQVMISRIQFDNHTQEELPTLNMEYSTLNEENKVSPAFMPAFCVEPKFVGVCNASMTRYFYNAQTGHCELFVYSGCGGNENNFPTLEECMKTCYPKAQSL</sequence>
<dbReference type="Ensembl" id="ENSBGRT00000027515.1">
    <property type="protein sequence ID" value="ENSBGRP00000023866.1"/>
    <property type="gene ID" value="ENSBGRG00000014959.1"/>
</dbReference>
<evidence type="ECO:0000256" key="2">
    <source>
        <dbReference type="SAM" id="SignalP"/>
    </source>
</evidence>
<accession>A0A8B9XQF4</accession>
<dbReference type="AlphaFoldDB" id="A0A8B9XQF4"/>
<evidence type="ECO:0000259" key="3">
    <source>
        <dbReference type="PROSITE" id="PS50279"/>
    </source>
</evidence>
<keyword evidence="5" id="KW-1185">Reference proteome</keyword>
<dbReference type="CDD" id="cd22609">
    <property type="entry name" value="Kunitz_TKDP-like"/>
    <property type="match status" value="1"/>
</dbReference>
<feature type="signal peptide" evidence="2">
    <location>
        <begin position="1"/>
        <end position="20"/>
    </location>
</feature>
<name>A0A8B9XQF4_BOSMU</name>
<dbReference type="InterPro" id="IPR002223">
    <property type="entry name" value="Kunitz_BPTI"/>
</dbReference>
<evidence type="ECO:0000313" key="5">
    <source>
        <dbReference type="Proteomes" id="UP000694520"/>
    </source>
</evidence>
<dbReference type="SUPFAM" id="SSF57362">
    <property type="entry name" value="BPTI-like"/>
    <property type="match status" value="1"/>
</dbReference>
<dbReference type="GO" id="GO:0005615">
    <property type="term" value="C:extracellular space"/>
    <property type="evidence" value="ECO:0007669"/>
    <property type="project" value="TreeGrafter"/>
</dbReference>
<dbReference type="GeneTree" id="ENSGT00970000193472"/>
<reference evidence="4" key="1">
    <citation type="submission" date="2019-05" db="EMBL/GenBank/DDBJ databases">
        <authorList>
            <person name="Zhang S."/>
            <person name="Liu J."/>
        </authorList>
    </citation>
    <scope>NUCLEOTIDE SEQUENCE [LARGE SCALE GENOMIC DNA]</scope>
</reference>
<evidence type="ECO:0000256" key="1">
    <source>
        <dbReference type="ARBA" id="ARBA00023157"/>
    </source>
</evidence>
<dbReference type="GO" id="GO:0004867">
    <property type="term" value="F:serine-type endopeptidase inhibitor activity"/>
    <property type="evidence" value="ECO:0007669"/>
    <property type="project" value="InterPro"/>
</dbReference>
<reference evidence="4" key="2">
    <citation type="submission" date="2025-05" db="UniProtKB">
        <authorList>
            <consortium name="Ensembl"/>
        </authorList>
    </citation>
    <scope>IDENTIFICATION</scope>
</reference>
<dbReference type="Proteomes" id="UP000694520">
    <property type="component" value="Chromosome 12"/>
</dbReference>